<feature type="transmembrane region" description="Helical" evidence="1">
    <location>
        <begin position="100"/>
        <end position="123"/>
    </location>
</feature>
<keyword evidence="1" id="KW-0472">Membrane</keyword>
<feature type="transmembrane region" description="Helical" evidence="1">
    <location>
        <begin position="66"/>
        <end position="88"/>
    </location>
</feature>
<evidence type="ECO:0000313" key="3">
    <source>
        <dbReference type="RefSeq" id="XP_022313137.1"/>
    </source>
</evidence>
<reference evidence="3" key="1">
    <citation type="submission" date="2025-08" db="UniProtKB">
        <authorList>
            <consortium name="RefSeq"/>
        </authorList>
    </citation>
    <scope>IDENTIFICATION</scope>
    <source>
        <tissue evidence="3">Whole sample</tissue>
    </source>
</reference>
<keyword evidence="1" id="KW-0812">Transmembrane</keyword>
<dbReference type="RefSeq" id="XP_022313137.1">
    <property type="nucleotide sequence ID" value="XM_022457429.1"/>
</dbReference>
<dbReference type="OrthoDB" id="9989066at2759"/>
<dbReference type="Proteomes" id="UP000694844">
    <property type="component" value="Chromosome 2"/>
</dbReference>
<feature type="transmembrane region" description="Helical" evidence="1">
    <location>
        <begin position="34"/>
        <end position="59"/>
    </location>
</feature>
<dbReference type="AlphaFoldDB" id="A0A8B8CBJ8"/>
<gene>
    <name evidence="3" type="primary">LOC111118116</name>
</gene>
<dbReference type="KEGG" id="cvn:111118116"/>
<keyword evidence="2" id="KW-1185">Reference proteome</keyword>
<evidence type="ECO:0000313" key="2">
    <source>
        <dbReference type="Proteomes" id="UP000694844"/>
    </source>
</evidence>
<name>A0A8B8CBJ8_CRAVI</name>
<keyword evidence="1" id="KW-1133">Transmembrane helix</keyword>
<evidence type="ECO:0000256" key="1">
    <source>
        <dbReference type="SAM" id="Phobius"/>
    </source>
</evidence>
<proteinExistence type="predicted"/>
<organism evidence="2 3">
    <name type="scientific">Crassostrea virginica</name>
    <name type="common">Eastern oyster</name>
    <dbReference type="NCBI Taxonomy" id="6565"/>
    <lineage>
        <taxon>Eukaryota</taxon>
        <taxon>Metazoa</taxon>
        <taxon>Spiralia</taxon>
        <taxon>Lophotrochozoa</taxon>
        <taxon>Mollusca</taxon>
        <taxon>Bivalvia</taxon>
        <taxon>Autobranchia</taxon>
        <taxon>Pteriomorphia</taxon>
        <taxon>Ostreida</taxon>
        <taxon>Ostreoidea</taxon>
        <taxon>Ostreidae</taxon>
        <taxon>Crassostrea</taxon>
    </lineage>
</organism>
<accession>A0A8B8CBJ8</accession>
<sequence>MTFKSYDVLLSSHDNMADSKSTDVDAIYYDVSPYIIILLRMFNFIVFLMAAVSMVICIVQGKENNTYYLLAVNTGISGIVCLVVNWWYRSGDLGPEKYWYIFLVGSVILFQCVTTDIFVYHVLPPEPTTAPYHPSVRPPVRNITINWFSLLEASTKPHVGQGDITPVPTG</sequence>
<protein>
    <submittedName>
        <fullName evidence="3">Uncharacterized protein LOC111118116 isoform X1</fullName>
    </submittedName>
</protein>
<dbReference type="GeneID" id="111118116"/>